<dbReference type="Gene3D" id="3.40.1090.10">
    <property type="entry name" value="Cytosolic phospholipase A2 catalytic domain"/>
    <property type="match status" value="2"/>
</dbReference>
<dbReference type="Proteomes" id="UP000664256">
    <property type="component" value="Unassembled WGS sequence"/>
</dbReference>
<dbReference type="PANTHER" id="PTHR14226">
    <property type="entry name" value="NEUROPATHY TARGET ESTERASE/SWISS CHEESE D.MELANOGASTER"/>
    <property type="match status" value="1"/>
</dbReference>
<evidence type="ECO:0000256" key="1">
    <source>
        <dbReference type="ARBA" id="ARBA00022801"/>
    </source>
</evidence>
<evidence type="ECO:0000259" key="5">
    <source>
        <dbReference type="PROSITE" id="PS51635"/>
    </source>
</evidence>
<sequence length="557" mass="63734">MQTIKLYPSDFIDYQPVFKRSCQIFFFFASNSAARADMKQKVKAETVWQLRKKDLTVYLTGKLAADNFFDLTNFLWDSEQSGSRKGLLQLVDNFCRMNFFSGLRFELDPKRISTEVFNWLIANDFHVEKGVFSRRCQYQTALVLGGGGARGAYQIGVWRALQELKINFSIVTGTSVGALNGGLILLNDLKAASQLWESLSTDQVLQFPAATADTHALNLLLRQVRSLTFTALRENGASTEPLSRLMQKIFDGKKMLQSKKQLYVCTTRLSDFSEHVYHFKKEQLKTALQWLGASASFYPAMKATEIAGDFYIDGGYRNNVPVDVAVAKGATECIVVDVKGPGFTKNYQPPSNVATISLSSPWTLGSFLVFDPQRSKYNLRLGYLETLKYFQRYTGFWYTFVKEDFNGLWQQFCKQLRKQQHPLWQIIKAPYFWRKLKNAYGKKVSFETAGLAIAELSGVWLNVLPDEIYQQEFFITQVKQACAGQMGEFNATLSVAEWLHLYRERLVAWSDSRLFLSFLQLKEYPFNFPQTLLENLAVSIVTAEFSKYVFCEYPEAL</sequence>
<dbReference type="PROSITE" id="PS51635">
    <property type="entry name" value="PNPLA"/>
    <property type="match status" value="1"/>
</dbReference>
<dbReference type="InterPro" id="IPR050301">
    <property type="entry name" value="NTE"/>
</dbReference>
<dbReference type="RefSeq" id="WP_206902572.1">
    <property type="nucleotide sequence ID" value="NZ_JAFLVT010000004.1"/>
</dbReference>
<dbReference type="EMBL" id="JAFLVT010000004">
    <property type="protein sequence ID" value="MBO0448367.1"/>
    <property type="molecule type" value="Genomic_DNA"/>
</dbReference>
<dbReference type="SUPFAM" id="SSF52151">
    <property type="entry name" value="FabD/lysophospholipase-like"/>
    <property type="match status" value="1"/>
</dbReference>
<protein>
    <submittedName>
        <fullName evidence="6">Patatin-like phospholipase family protein</fullName>
    </submittedName>
</protein>
<dbReference type="CDD" id="cd07209">
    <property type="entry name" value="Pat_hypo_Ecoli_Z1214_like"/>
    <property type="match status" value="1"/>
</dbReference>
<organism evidence="6 7">
    <name type="scientific">Candidatus Enterococcus myersii</name>
    <dbReference type="NCBI Taxonomy" id="2815322"/>
    <lineage>
        <taxon>Bacteria</taxon>
        <taxon>Bacillati</taxon>
        <taxon>Bacillota</taxon>
        <taxon>Bacilli</taxon>
        <taxon>Lactobacillales</taxon>
        <taxon>Enterococcaceae</taxon>
        <taxon>Enterococcus</taxon>
    </lineage>
</organism>
<dbReference type="InterPro" id="IPR016035">
    <property type="entry name" value="Acyl_Trfase/lysoPLipase"/>
</dbReference>
<keyword evidence="1 4" id="KW-0378">Hydrolase</keyword>
<evidence type="ECO:0000313" key="6">
    <source>
        <dbReference type="EMBL" id="MBO0448367.1"/>
    </source>
</evidence>
<reference evidence="6 7" key="1">
    <citation type="submission" date="2021-03" db="EMBL/GenBank/DDBJ databases">
        <title>Enterococcal diversity collection.</title>
        <authorList>
            <person name="Gilmore M.S."/>
            <person name="Schwartzman J."/>
            <person name="Van Tyne D."/>
            <person name="Martin M."/>
            <person name="Earl A.M."/>
            <person name="Manson A.L."/>
            <person name="Straub T."/>
            <person name="Salamzade R."/>
            <person name="Saavedra J."/>
            <person name="Lebreton F."/>
            <person name="Prichula J."/>
            <person name="Schaufler K."/>
            <person name="Gaca A."/>
            <person name="Sgardioli B."/>
            <person name="Wagenaar J."/>
            <person name="Strong T."/>
        </authorList>
    </citation>
    <scope>NUCLEOTIDE SEQUENCE [LARGE SCALE GENOMIC DNA]</scope>
    <source>
        <strain evidence="6 7">MJM12</strain>
    </source>
</reference>
<gene>
    <name evidence="6" type="ORF">JZO76_02350</name>
</gene>
<keyword evidence="3 4" id="KW-0443">Lipid metabolism</keyword>
<keyword evidence="7" id="KW-1185">Reference proteome</keyword>
<feature type="short sequence motif" description="GXSXG" evidence="4">
    <location>
        <begin position="173"/>
        <end position="177"/>
    </location>
</feature>
<dbReference type="Pfam" id="PF01734">
    <property type="entry name" value="Patatin"/>
    <property type="match status" value="1"/>
</dbReference>
<feature type="domain" description="PNPLA" evidence="5">
    <location>
        <begin position="142"/>
        <end position="326"/>
    </location>
</feature>
<feature type="active site" description="Proton acceptor" evidence="4">
    <location>
        <position position="313"/>
    </location>
</feature>
<evidence type="ECO:0000256" key="4">
    <source>
        <dbReference type="PROSITE-ProRule" id="PRU01161"/>
    </source>
</evidence>
<dbReference type="PANTHER" id="PTHR14226:SF57">
    <property type="entry name" value="BLR7027 PROTEIN"/>
    <property type="match status" value="1"/>
</dbReference>
<feature type="short sequence motif" description="DGA/G" evidence="4">
    <location>
        <begin position="313"/>
        <end position="315"/>
    </location>
</feature>
<evidence type="ECO:0000256" key="2">
    <source>
        <dbReference type="ARBA" id="ARBA00022963"/>
    </source>
</evidence>
<proteinExistence type="predicted"/>
<keyword evidence="2 4" id="KW-0442">Lipid degradation</keyword>
<comment type="caution">
    <text evidence="6">The sequence shown here is derived from an EMBL/GenBank/DDBJ whole genome shotgun (WGS) entry which is preliminary data.</text>
</comment>
<feature type="short sequence motif" description="GXGXXG" evidence="4">
    <location>
        <begin position="146"/>
        <end position="151"/>
    </location>
</feature>
<dbReference type="InterPro" id="IPR002641">
    <property type="entry name" value="PNPLA_dom"/>
</dbReference>
<evidence type="ECO:0000313" key="7">
    <source>
        <dbReference type="Proteomes" id="UP000664256"/>
    </source>
</evidence>
<accession>A0ABS3H5P0</accession>
<name>A0ABS3H5P0_9ENTE</name>
<feature type="active site" description="Nucleophile" evidence="4">
    <location>
        <position position="175"/>
    </location>
</feature>
<evidence type="ECO:0000256" key="3">
    <source>
        <dbReference type="ARBA" id="ARBA00023098"/>
    </source>
</evidence>